<dbReference type="EMBL" id="SMYL01000005">
    <property type="protein sequence ID" value="TDK65634.1"/>
    <property type="molecule type" value="Genomic_DNA"/>
</dbReference>
<keyword evidence="1 2" id="KW-0732">Signal</keyword>
<evidence type="ECO:0000313" key="4">
    <source>
        <dbReference type="EMBL" id="TDK65634.1"/>
    </source>
</evidence>
<dbReference type="AlphaFoldDB" id="A0A4R5W156"/>
<evidence type="ECO:0000313" key="5">
    <source>
        <dbReference type="Proteomes" id="UP000294829"/>
    </source>
</evidence>
<dbReference type="Proteomes" id="UP000294829">
    <property type="component" value="Unassembled WGS sequence"/>
</dbReference>
<proteinExistence type="predicted"/>
<evidence type="ECO:0000259" key="3">
    <source>
        <dbReference type="SMART" id="SM00062"/>
    </source>
</evidence>
<keyword evidence="5" id="KW-1185">Reference proteome</keyword>
<organism evidence="4 5">
    <name type="scientific">Sapientia aquatica</name>
    <dbReference type="NCBI Taxonomy" id="1549640"/>
    <lineage>
        <taxon>Bacteria</taxon>
        <taxon>Pseudomonadati</taxon>
        <taxon>Pseudomonadota</taxon>
        <taxon>Betaproteobacteria</taxon>
        <taxon>Burkholderiales</taxon>
        <taxon>Oxalobacteraceae</taxon>
        <taxon>Sapientia</taxon>
    </lineage>
</organism>
<dbReference type="PANTHER" id="PTHR35936:SF25">
    <property type="entry name" value="ABC TRANSPORTER SUBSTRATE-BINDING PROTEIN"/>
    <property type="match status" value="1"/>
</dbReference>
<dbReference type="RefSeq" id="WP_133328727.1">
    <property type="nucleotide sequence ID" value="NZ_SMYL01000005.1"/>
</dbReference>
<accession>A0A4R5W156</accession>
<dbReference type="InterPro" id="IPR001638">
    <property type="entry name" value="Solute-binding_3/MltF_N"/>
</dbReference>
<feature type="signal peptide" evidence="2">
    <location>
        <begin position="1"/>
        <end position="19"/>
    </location>
</feature>
<sequence length="259" mass="28775">MLKRFLPCLLFFLVQALHAQTATPTKICGDPNPSEWITPATLAQHPELSAVTGISVDMMRAVFNVLGKEVIVTADLPWKRCLNEVQNGNIDFAMGAYYDQERAKTFDYSIHYNTLTPQIFYLSSNLVTAASLNELKRYKGCGNYGSSYEHYGLSAAQLDLGAGYDSMIRKLRAKRCDYFVEELEIIASFKMFGKDILSEPEIAHSNAPWAVAPSRYVITAKGKNAKLLEQINHALEGLIKSGKAAEIWKTGLGAIPYKP</sequence>
<dbReference type="PANTHER" id="PTHR35936">
    <property type="entry name" value="MEMBRANE-BOUND LYTIC MUREIN TRANSGLYCOSYLASE F"/>
    <property type="match status" value="1"/>
</dbReference>
<gene>
    <name evidence="4" type="ORF">E2I14_11865</name>
</gene>
<comment type="caution">
    <text evidence="4">The sequence shown here is derived from an EMBL/GenBank/DDBJ whole genome shotgun (WGS) entry which is preliminary data.</text>
</comment>
<evidence type="ECO:0000256" key="2">
    <source>
        <dbReference type="SAM" id="SignalP"/>
    </source>
</evidence>
<dbReference type="Pfam" id="PF00497">
    <property type="entry name" value="SBP_bac_3"/>
    <property type="match status" value="1"/>
</dbReference>
<protein>
    <submittedName>
        <fullName evidence="4">Transporter substrate-binding domain-containing protein</fullName>
    </submittedName>
</protein>
<dbReference type="SMART" id="SM00062">
    <property type="entry name" value="PBPb"/>
    <property type="match status" value="1"/>
</dbReference>
<feature type="chain" id="PRO_5020740347" evidence="2">
    <location>
        <begin position="20"/>
        <end position="259"/>
    </location>
</feature>
<name>A0A4R5W156_9BURK</name>
<dbReference type="SUPFAM" id="SSF53850">
    <property type="entry name" value="Periplasmic binding protein-like II"/>
    <property type="match status" value="1"/>
</dbReference>
<dbReference type="Gene3D" id="3.40.190.10">
    <property type="entry name" value="Periplasmic binding protein-like II"/>
    <property type="match status" value="2"/>
</dbReference>
<feature type="domain" description="Solute-binding protein family 3/N-terminal" evidence="3">
    <location>
        <begin position="36"/>
        <end position="255"/>
    </location>
</feature>
<dbReference type="OrthoDB" id="8779113at2"/>
<reference evidence="4 5" key="1">
    <citation type="submission" date="2019-03" db="EMBL/GenBank/DDBJ databases">
        <title>Sapientia aquatica gen. nov., sp. nov., isolated from a crater lake.</title>
        <authorList>
            <person name="Felfoldi T."/>
            <person name="Szabo A."/>
            <person name="Toth E."/>
            <person name="Schumann P."/>
            <person name="Keki Z."/>
            <person name="Marialigeti K."/>
            <person name="Mathe I."/>
        </authorList>
    </citation>
    <scope>NUCLEOTIDE SEQUENCE [LARGE SCALE GENOMIC DNA]</scope>
    <source>
        <strain evidence="4 5">SA-152</strain>
    </source>
</reference>
<evidence type="ECO:0000256" key="1">
    <source>
        <dbReference type="ARBA" id="ARBA00022729"/>
    </source>
</evidence>